<dbReference type="PANTHER" id="PTHR47027">
    <property type="entry name" value="REVERSE TRANSCRIPTASE DOMAIN-CONTAINING PROTEIN"/>
    <property type="match status" value="1"/>
</dbReference>
<dbReference type="EMBL" id="CABPRJ010001477">
    <property type="protein sequence ID" value="VVC38507.1"/>
    <property type="molecule type" value="Genomic_DNA"/>
</dbReference>
<dbReference type="OrthoDB" id="425681at2759"/>
<evidence type="ECO:0000313" key="1">
    <source>
        <dbReference type="EMBL" id="VVC38507.1"/>
    </source>
</evidence>
<keyword evidence="1" id="KW-0695">RNA-directed DNA polymerase</keyword>
<dbReference type="AlphaFoldDB" id="A0A5E4N3X5"/>
<dbReference type="Proteomes" id="UP000325440">
    <property type="component" value="Unassembled WGS sequence"/>
</dbReference>
<keyword evidence="1" id="KW-0548">Nucleotidyltransferase</keyword>
<dbReference type="PANTHER" id="PTHR47027:SF20">
    <property type="entry name" value="REVERSE TRANSCRIPTASE-LIKE PROTEIN WITH RNA-DIRECTED DNA POLYMERASE DOMAIN"/>
    <property type="match status" value="1"/>
</dbReference>
<reference evidence="1 2" key="1">
    <citation type="submission" date="2019-08" db="EMBL/GenBank/DDBJ databases">
        <authorList>
            <person name="Alioto T."/>
            <person name="Alioto T."/>
            <person name="Gomez Garrido J."/>
        </authorList>
    </citation>
    <scope>NUCLEOTIDE SEQUENCE [LARGE SCALE GENOMIC DNA]</scope>
</reference>
<organism evidence="1 2">
    <name type="scientific">Cinara cedri</name>
    <dbReference type="NCBI Taxonomy" id="506608"/>
    <lineage>
        <taxon>Eukaryota</taxon>
        <taxon>Metazoa</taxon>
        <taxon>Ecdysozoa</taxon>
        <taxon>Arthropoda</taxon>
        <taxon>Hexapoda</taxon>
        <taxon>Insecta</taxon>
        <taxon>Pterygota</taxon>
        <taxon>Neoptera</taxon>
        <taxon>Paraneoptera</taxon>
        <taxon>Hemiptera</taxon>
        <taxon>Sternorrhyncha</taxon>
        <taxon>Aphidomorpha</taxon>
        <taxon>Aphidoidea</taxon>
        <taxon>Aphididae</taxon>
        <taxon>Lachninae</taxon>
        <taxon>Cinara</taxon>
    </lineage>
</organism>
<evidence type="ECO:0000313" key="2">
    <source>
        <dbReference type="Proteomes" id="UP000325440"/>
    </source>
</evidence>
<keyword evidence="1" id="KW-0808">Transferase</keyword>
<keyword evidence="2" id="KW-1185">Reference proteome</keyword>
<sequence>MIRVHVINPLFNNYIKKVINIVKEKLTILNVGVKIGGETISMRRFTDDIVVMTENEGGIQRAVDEINEMLRSEMKINGAKTKILVCARDPKIKANVFINSRKLEQVEKMIHLGSMITSDSKSIRNLKNVHH</sequence>
<name>A0A5E4N3X5_9HEMI</name>
<gene>
    <name evidence="1" type="ORF">CINCED_3A021886</name>
</gene>
<protein>
    <submittedName>
        <fullName evidence="1">Reverse transcriptase domain</fullName>
    </submittedName>
</protein>
<proteinExistence type="predicted"/>
<dbReference type="GO" id="GO:0003964">
    <property type="term" value="F:RNA-directed DNA polymerase activity"/>
    <property type="evidence" value="ECO:0007669"/>
    <property type="project" value="UniProtKB-KW"/>
</dbReference>
<accession>A0A5E4N3X5</accession>